<name>A0A4R6NZ00_NOCIG</name>
<reference evidence="1 2" key="1">
    <citation type="submission" date="2019-03" db="EMBL/GenBank/DDBJ databases">
        <title>Genomic Encyclopedia of Type Strains, Phase IV (KMG-IV): sequencing the most valuable type-strain genomes for metagenomic binning, comparative biology and taxonomic classification.</title>
        <authorList>
            <person name="Goeker M."/>
        </authorList>
    </citation>
    <scope>NUCLEOTIDE SEQUENCE [LARGE SCALE GENOMIC DNA]</scope>
    <source>
        <strain evidence="1 2">DSM 44496</strain>
    </source>
</reference>
<gene>
    <name evidence="1" type="ORF">DFR75_11224</name>
</gene>
<protein>
    <submittedName>
        <fullName evidence="1">Recombination endonuclease VII</fullName>
    </submittedName>
</protein>
<keyword evidence="1" id="KW-0255">Endonuclease</keyword>
<keyword evidence="1" id="KW-0378">Hydrolase</keyword>
<evidence type="ECO:0000313" key="2">
    <source>
        <dbReference type="Proteomes" id="UP000295087"/>
    </source>
</evidence>
<dbReference type="InterPro" id="IPR004211">
    <property type="entry name" value="Endonuclease_7"/>
</dbReference>
<keyword evidence="2" id="KW-1185">Reference proteome</keyword>
<dbReference type="AlphaFoldDB" id="A0A4R6NZ00"/>
<organism evidence="1 2">
    <name type="scientific">Nocardia ignorata</name>
    <dbReference type="NCBI Taxonomy" id="145285"/>
    <lineage>
        <taxon>Bacteria</taxon>
        <taxon>Bacillati</taxon>
        <taxon>Actinomycetota</taxon>
        <taxon>Actinomycetes</taxon>
        <taxon>Mycobacteriales</taxon>
        <taxon>Nocardiaceae</taxon>
        <taxon>Nocardia</taxon>
    </lineage>
</organism>
<proteinExistence type="predicted"/>
<dbReference type="InterPro" id="IPR038563">
    <property type="entry name" value="Endonuclease_7_sf"/>
</dbReference>
<dbReference type="InterPro" id="IPR044925">
    <property type="entry name" value="His-Me_finger_sf"/>
</dbReference>
<dbReference type="EMBL" id="SNXK01000012">
    <property type="protein sequence ID" value="TDP29763.1"/>
    <property type="molecule type" value="Genomic_DNA"/>
</dbReference>
<dbReference type="SUPFAM" id="SSF54060">
    <property type="entry name" value="His-Me finger endonucleases"/>
    <property type="match status" value="1"/>
</dbReference>
<dbReference type="Gene3D" id="3.40.1800.10">
    <property type="entry name" value="His-Me finger endonucleases"/>
    <property type="match status" value="1"/>
</dbReference>
<dbReference type="Pfam" id="PF02945">
    <property type="entry name" value="Endonuclease_7"/>
    <property type="match status" value="1"/>
</dbReference>
<keyword evidence="1" id="KW-0540">Nuclease</keyword>
<evidence type="ECO:0000313" key="1">
    <source>
        <dbReference type="EMBL" id="TDP29763.1"/>
    </source>
</evidence>
<dbReference type="Proteomes" id="UP000295087">
    <property type="component" value="Unassembled WGS sequence"/>
</dbReference>
<comment type="caution">
    <text evidence="1">The sequence shown here is derived from an EMBL/GenBank/DDBJ whole genome shotgun (WGS) entry which is preliminary data.</text>
</comment>
<dbReference type="GO" id="GO:0004519">
    <property type="term" value="F:endonuclease activity"/>
    <property type="evidence" value="ECO:0007669"/>
    <property type="project" value="UniProtKB-KW"/>
</dbReference>
<sequence length="253" mass="28848">MTDYRCRVCDSSYSTVGPRGREPRAHFCDNCLPYHHWCYRCHRARLISQFAPWPSRANGLDSCCIPCRNHMTLKLLDCAGCNATFMTDARRMVDGRLKVHNTRSKYLCDTCVERVAVCVACSTAKPLSDFGKGRLNRRGVKYHCKTCRAEEWNRLPKLRKRRVYKYGLTVDDYERMWKAQDGKCAICRLPQKRYSDGRLIDLAIDHCHATGQVRGLLCSGCNRAIGLVDDDPAILEAAAAYLRQASTRTLRSA</sequence>
<accession>A0A4R6NZ00</accession>